<gene>
    <name evidence="1" type="ORF">K488DRAFT_71847</name>
</gene>
<reference evidence="1" key="1">
    <citation type="submission" date="2021-02" db="EMBL/GenBank/DDBJ databases">
        <authorList>
            <consortium name="DOE Joint Genome Institute"/>
            <person name="Ahrendt S."/>
            <person name="Looney B.P."/>
            <person name="Miyauchi S."/>
            <person name="Morin E."/>
            <person name="Drula E."/>
            <person name="Courty P.E."/>
            <person name="Chicoki N."/>
            <person name="Fauchery L."/>
            <person name="Kohler A."/>
            <person name="Kuo A."/>
            <person name="Labutti K."/>
            <person name="Pangilinan J."/>
            <person name="Lipzen A."/>
            <person name="Riley R."/>
            <person name="Andreopoulos W."/>
            <person name="He G."/>
            <person name="Johnson J."/>
            <person name="Barry K.W."/>
            <person name="Grigoriev I.V."/>
            <person name="Nagy L."/>
            <person name="Hibbett D."/>
            <person name="Henrissat B."/>
            <person name="Matheny P.B."/>
            <person name="Labbe J."/>
            <person name="Martin F."/>
        </authorList>
    </citation>
    <scope>NUCLEOTIDE SEQUENCE</scope>
    <source>
        <strain evidence="1">EC-137</strain>
    </source>
</reference>
<protein>
    <submittedName>
        <fullName evidence="1">Uncharacterized protein</fullName>
    </submittedName>
</protein>
<proteinExistence type="predicted"/>
<keyword evidence="2" id="KW-1185">Reference proteome</keyword>
<evidence type="ECO:0000313" key="1">
    <source>
        <dbReference type="EMBL" id="KAI0030857.1"/>
    </source>
</evidence>
<organism evidence="1 2">
    <name type="scientific">Vararia minispora EC-137</name>
    <dbReference type="NCBI Taxonomy" id="1314806"/>
    <lineage>
        <taxon>Eukaryota</taxon>
        <taxon>Fungi</taxon>
        <taxon>Dikarya</taxon>
        <taxon>Basidiomycota</taxon>
        <taxon>Agaricomycotina</taxon>
        <taxon>Agaricomycetes</taxon>
        <taxon>Russulales</taxon>
        <taxon>Lachnocladiaceae</taxon>
        <taxon>Vararia</taxon>
    </lineage>
</organism>
<accession>A0ACB8QGU7</accession>
<name>A0ACB8QGU7_9AGAM</name>
<dbReference type="EMBL" id="MU273602">
    <property type="protein sequence ID" value="KAI0030857.1"/>
    <property type="molecule type" value="Genomic_DNA"/>
</dbReference>
<sequence length="255" mass="28068">MTHASSVVRSLYFGHGTRTYLTSKDLPIKPFRSHPCSERTCDPWRRTARTIPAPSSESRKHWTSYGISIKFSTELTGLREDDNEIIATTRVRRAEDTQSTRIKFVVGADGATCHLLGVPPVGRSRDQFNLLIGDTEPFGLSETSTKTYSFSRFEALLATLRGLSRDADYLVKKMQGISKRSGITLGEVKALEQWRPNICPAEQVCVGKPFLVEAPLDTPKDTLAKSTPSPDFEICSPDGSGPPGSMQPSDFSPSV</sequence>
<comment type="caution">
    <text evidence="1">The sequence shown here is derived from an EMBL/GenBank/DDBJ whole genome shotgun (WGS) entry which is preliminary data.</text>
</comment>
<dbReference type="Proteomes" id="UP000814128">
    <property type="component" value="Unassembled WGS sequence"/>
</dbReference>
<reference evidence="1" key="2">
    <citation type="journal article" date="2022" name="New Phytol.">
        <title>Evolutionary transition to the ectomycorrhizal habit in the genomes of a hyperdiverse lineage of mushroom-forming fungi.</title>
        <authorList>
            <person name="Looney B."/>
            <person name="Miyauchi S."/>
            <person name="Morin E."/>
            <person name="Drula E."/>
            <person name="Courty P.E."/>
            <person name="Kohler A."/>
            <person name="Kuo A."/>
            <person name="LaButti K."/>
            <person name="Pangilinan J."/>
            <person name="Lipzen A."/>
            <person name="Riley R."/>
            <person name="Andreopoulos W."/>
            <person name="He G."/>
            <person name="Johnson J."/>
            <person name="Nolan M."/>
            <person name="Tritt A."/>
            <person name="Barry K.W."/>
            <person name="Grigoriev I.V."/>
            <person name="Nagy L.G."/>
            <person name="Hibbett D."/>
            <person name="Henrissat B."/>
            <person name="Matheny P.B."/>
            <person name="Labbe J."/>
            <person name="Martin F.M."/>
        </authorList>
    </citation>
    <scope>NUCLEOTIDE SEQUENCE</scope>
    <source>
        <strain evidence="1">EC-137</strain>
    </source>
</reference>
<evidence type="ECO:0000313" key="2">
    <source>
        <dbReference type="Proteomes" id="UP000814128"/>
    </source>
</evidence>